<dbReference type="Proteomes" id="UP000317909">
    <property type="component" value="Chromosome"/>
</dbReference>
<evidence type="ECO:0000313" key="1">
    <source>
        <dbReference type="EMBL" id="QDT73648.1"/>
    </source>
</evidence>
<proteinExistence type="predicted"/>
<dbReference type="EMBL" id="CP036339">
    <property type="protein sequence ID" value="QDT73648.1"/>
    <property type="molecule type" value="Genomic_DNA"/>
</dbReference>
<accession>A0A517TZ46</accession>
<name>A0A517TZ46_9BACT</name>
<reference evidence="1 2" key="1">
    <citation type="submission" date="2019-02" db="EMBL/GenBank/DDBJ databases">
        <title>Deep-cultivation of Planctomycetes and their phenomic and genomic characterization uncovers novel biology.</title>
        <authorList>
            <person name="Wiegand S."/>
            <person name="Jogler M."/>
            <person name="Boedeker C."/>
            <person name="Pinto D."/>
            <person name="Vollmers J."/>
            <person name="Rivas-Marin E."/>
            <person name="Kohn T."/>
            <person name="Peeters S.H."/>
            <person name="Heuer A."/>
            <person name="Rast P."/>
            <person name="Oberbeckmann S."/>
            <person name="Bunk B."/>
            <person name="Jeske O."/>
            <person name="Meyerdierks A."/>
            <person name="Storesund J.E."/>
            <person name="Kallscheuer N."/>
            <person name="Luecker S."/>
            <person name="Lage O.M."/>
            <person name="Pohl T."/>
            <person name="Merkel B.J."/>
            <person name="Hornburger P."/>
            <person name="Mueller R.-W."/>
            <person name="Bruemmer F."/>
            <person name="Labrenz M."/>
            <person name="Spormann A.M."/>
            <person name="Op den Camp H."/>
            <person name="Overmann J."/>
            <person name="Amann R."/>
            <person name="Jetten M.S.M."/>
            <person name="Mascher T."/>
            <person name="Medema M.H."/>
            <person name="Devos D.P."/>
            <person name="Kaster A.-K."/>
            <person name="Ovreas L."/>
            <person name="Rohde M."/>
            <person name="Galperin M.Y."/>
            <person name="Jogler C."/>
        </authorList>
    </citation>
    <scope>NUCLEOTIDE SEQUENCE [LARGE SCALE GENOMIC DNA]</scope>
    <source>
        <strain evidence="1 2">I41</strain>
    </source>
</reference>
<sequence>MCRIVRTPIRRRPYRGSLKCHQLVGVPFCGYTPETDPFVNRAAKLKNPYD</sequence>
<dbReference type="KEGG" id="llh:I41_28380"/>
<evidence type="ECO:0000313" key="2">
    <source>
        <dbReference type="Proteomes" id="UP000317909"/>
    </source>
</evidence>
<gene>
    <name evidence="1" type="ORF">I41_28380</name>
</gene>
<dbReference type="AlphaFoldDB" id="A0A517TZ46"/>
<organism evidence="1 2">
    <name type="scientific">Lacipirellula limnantheis</name>
    <dbReference type="NCBI Taxonomy" id="2528024"/>
    <lineage>
        <taxon>Bacteria</taxon>
        <taxon>Pseudomonadati</taxon>
        <taxon>Planctomycetota</taxon>
        <taxon>Planctomycetia</taxon>
        <taxon>Pirellulales</taxon>
        <taxon>Lacipirellulaceae</taxon>
        <taxon>Lacipirellula</taxon>
    </lineage>
</organism>
<protein>
    <submittedName>
        <fullName evidence="1">Uncharacterized protein</fullName>
    </submittedName>
</protein>
<keyword evidence="2" id="KW-1185">Reference proteome</keyword>